<reference evidence="4" key="2">
    <citation type="submission" date="2022-03" db="EMBL/GenBank/DDBJ databases">
        <title>Draft title - Genomic analysis of global carrot germplasm unveils the trajectory of domestication and the origin of high carotenoid orange carrot.</title>
        <authorList>
            <person name="Iorizzo M."/>
            <person name="Ellison S."/>
            <person name="Senalik D."/>
            <person name="Macko-Podgorni A."/>
            <person name="Grzebelus D."/>
            <person name="Bostan H."/>
            <person name="Rolling W."/>
            <person name="Curaba J."/>
            <person name="Simon P."/>
        </authorList>
    </citation>
    <scope>NUCLEOTIDE SEQUENCE</scope>
    <source>
        <tissue evidence="4">Leaf</tissue>
    </source>
</reference>
<evidence type="ECO:0000256" key="1">
    <source>
        <dbReference type="ARBA" id="ARBA00022614"/>
    </source>
</evidence>
<dbReference type="GO" id="GO:0006952">
    <property type="term" value="P:defense response"/>
    <property type="evidence" value="ECO:0007669"/>
    <property type="project" value="UniProtKB-KW"/>
</dbReference>
<dbReference type="PRINTS" id="PR00364">
    <property type="entry name" value="DISEASERSIST"/>
</dbReference>
<gene>
    <name evidence="4" type="ORF">DCAR_0728843</name>
</gene>
<dbReference type="SUPFAM" id="SSF52540">
    <property type="entry name" value="P-loop containing nucleoside triphosphate hydrolases"/>
    <property type="match status" value="1"/>
</dbReference>
<name>A0AAF0XJK1_DAUCS</name>
<evidence type="ECO:0000256" key="2">
    <source>
        <dbReference type="ARBA" id="ARBA00022821"/>
    </source>
</evidence>
<evidence type="ECO:0000259" key="3">
    <source>
        <dbReference type="Pfam" id="PF00931"/>
    </source>
</evidence>
<reference evidence="4" key="1">
    <citation type="journal article" date="2016" name="Nat. Genet.">
        <title>A high-quality carrot genome assembly provides new insights into carotenoid accumulation and asterid genome evolution.</title>
        <authorList>
            <person name="Iorizzo M."/>
            <person name="Ellison S."/>
            <person name="Senalik D."/>
            <person name="Zeng P."/>
            <person name="Satapoomin P."/>
            <person name="Huang J."/>
            <person name="Bowman M."/>
            <person name="Iovene M."/>
            <person name="Sanseverino W."/>
            <person name="Cavagnaro P."/>
            <person name="Yildiz M."/>
            <person name="Macko-Podgorni A."/>
            <person name="Moranska E."/>
            <person name="Grzebelus E."/>
            <person name="Grzebelus D."/>
            <person name="Ashrafi H."/>
            <person name="Zheng Z."/>
            <person name="Cheng S."/>
            <person name="Spooner D."/>
            <person name="Van Deynze A."/>
            <person name="Simon P."/>
        </authorList>
    </citation>
    <scope>NUCLEOTIDE SEQUENCE</scope>
    <source>
        <tissue evidence="4">Leaf</tissue>
    </source>
</reference>
<evidence type="ECO:0000313" key="5">
    <source>
        <dbReference type="Proteomes" id="UP000077755"/>
    </source>
</evidence>
<sequence>MSVVDIASGLVQKVVLLATEEVIQAWNLHDDLETLRKRLESIDALLSDANTRNLTMPAVQNWFNKLEALANVADVFMDELAYEVTRKKIIAVVGMGGQGKTTLARMVYNKDDVINKFPKRMWVTVSDDFDFMKILNQMVVSLTSRPSTLENIEGLINYLQKKLKGVRFLLVLDDVWNEKQGDWDNLRNSLLGVGAARGSNILVTTRKQEVVDTMRCSVCYSVEKLSMEYSWELFKQRAFSHEGVLETEIFKTLGRRMVERCGGLPLAIKTLGSLLHSKKSEQEWLLIDNSEIWKSKGVLSSLRLSYDNLPYPL</sequence>
<feature type="domain" description="NB-ARC" evidence="3">
    <location>
        <begin position="85"/>
        <end position="241"/>
    </location>
</feature>
<dbReference type="GO" id="GO:0043531">
    <property type="term" value="F:ADP binding"/>
    <property type="evidence" value="ECO:0007669"/>
    <property type="project" value="InterPro"/>
</dbReference>
<dbReference type="PANTHER" id="PTHR36766">
    <property type="entry name" value="PLANT BROAD-SPECTRUM MILDEW RESISTANCE PROTEIN RPW8"/>
    <property type="match status" value="1"/>
</dbReference>
<keyword evidence="5" id="KW-1185">Reference proteome</keyword>
<dbReference type="PANTHER" id="PTHR36766:SF70">
    <property type="entry name" value="DISEASE RESISTANCE PROTEIN RGA4"/>
    <property type="match status" value="1"/>
</dbReference>
<protein>
    <recommendedName>
        <fullName evidence="3">NB-ARC domain-containing protein</fullName>
    </recommendedName>
</protein>
<dbReference type="Proteomes" id="UP000077755">
    <property type="component" value="Chromosome 7"/>
</dbReference>
<proteinExistence type="predicted"/>
<dbReference type="EMBL" id="CP093349">
    <property type="protein sequence ID" value="WOH09386.1"/>
    <property type="molecule type" value="Genomic_DNA"/>
</dbReference>
<dbReference type="InterPro" id="IPR027417">
    <property type="entry name" value="P-loop_NTPase"/>
</dbReference>
<evidence type="ECO:0000313" key="4">
    <source>
        <dbReference type="EMBL" id="WOH09386.1"/>
    </source>
</evidence>
<dbReference type="Gene3D" id="1.10.8.430">
    <property type="entry name" value="Helical domain of apoptotic protease-activating factors"/>
    <property type="match status" value="1"/>
</dbReference>
<dbReference type="GO" id="GO:0005524">
    <property type="term" value="F:ATP binding"/>
    <property type="evidence" value="ECO:0007669"/>
    <property type="project" value="UniProtKB-KW"/>
</dbReference>
<accession>A0AAF0XJK1</accession>
<dbReference type="InterPro" id="IPR002182">
    <property type="entry name" value="NB-ARC"/>
</dbReference>
<dbReference type="Gene3D" id="3.40.50.300">
    <property type="entry name" value="P-loop containing nucleotide triphosphate hydrolases"/>
    <property type="match status" value="1"/>
</dbReference>
<dbReference type="InterPro" id="IPR042197">
    <property type="entry name" value="Apaf_helical"/>
</dbReference>
<keyword evidence="2" id="KW-0611">Plant defense</keyword>
<organism evidence="4 5">
    <name type="scientific">Daucus carota subsp. sativus</name>
    <name type="common">Carrot</name>
    <dbReference type="NCBI Taxonomy" id="79200"/>
    <lineage>
        <taxon>Eukaryota</taxon>
        <taxon>Viridiplantae</taxon>
        <taxon>Streptophyta</taxon>
        <taxon>Embryophyta</taxon>
        <taxon>Tracheophyta</taxon>
        <taxon>Spermatophyta</taxon>
        <taxon>Magnoliopsida</taxon>
        <taxon>eudicotyledons</taxon>
        <taxon>Gunneridae</taxon>
        <taxon>Pentapetalae</taxon>
        <taxon>asterids</taxon>
        <taxon>campanulids</taxon>
        <taxon>Apiales</taxon>
        <taxon>Apiaceae</taxon>
        <taxon>Apioideae</taxon>
        <taxon>Scandiceae</taxon>
        <taxon>Daucinae</taxon>
        <taxon>Daucus</taxon>
        <taxon>Daucus sect. Daucus</taxon>
    </lineage>
</organism>
<keyword evidence="1" id="KW-0433">Leucine-rich repeat</keyword>
<dbReference type="AlphaFoldDB" id="A0AAF0XJK1"/>
<dbReference type="Pfam" id="PF00931">
    <property type="entry name" value="NB-ARC"/>
    <property type="match status" value="1"/>
</dbReference>